<accession>A0A8X7VZT1</accession>
<name>A0A8X7VZT1_BRACI</name>
<dbReference type="PANTHER" id="PTHR31260">
    <property type="entry name" value="CYSTATIN/MONELLIN SUPERFAMILY PROTEIN"/>
    <property type="match status" value="1"/>
</dbReference>
<dbReference type="Pfam" id="PF04776">
    <property type="entry name" value="protein_MS5"/>
    <property type="match status" value="1"/>
</dbReference>
<comment type="caution">
    <text evidence="2">The sequence shown here is derived from an EMBL/GenBank/DDBJ whole genome shotgun (WGS) entry which is preliminary data.</text>
</comment>
<feature type="compositionally biased region" description="Polar residues" evidence="1">
    <location>
        <begin position="314"/>
        <end position="323"/>
    </location>
</feature>
<dbReference type="NCBIfam" id="TIGR01572">
    <property type="entry name" value="A_thl_para_3677"/>
    <property type="match status" value="1"/>
</dbReference>
<organism evidence="2 3">
    <name type="scientific">Brassica carinata</name>
    <name type="common">Ethiopian mustard</name>
    <name type="synonym">Abyssinian cabbage</name>
    <dbReference type="NCBI Taxonomy" id="52824"/>
    <lineage>
        <taxon>Eukaryota</taxon>
        <taxon>Viridiplantae</taxon>
        <taxon>Streptophyta</taxon>
        <taxon>Embryophyta</taxon>
        <taxon>Tracheophyta</taxon>
        <taxon>Spermatophyta</taxon>
        <taxon>Magnoliopsida</taxon>
        <taxon>eudicotyledons</taxon>
        <taxon>Gunneridae</taxon>
        <taxon>Pentapetalae</taxon>
        <taxon>rosids</taxon>
        <taxon>malvids</taxon>
        <taxon>Brassicales</taxon>
        <taxon>Brassicaceae</taxon>
        <taxon>Brassiceae</taxon>
        <taxon>Brassica</taxon>
    </lineage>
</organism>
<dbReference type="Proteomes" id="UP000886595">
    <property type="component" value="Unassembled WGS sequence"/>
</dbReference>
<dbReference type="EMBL" id="JAAMPC010000003">
    <property type="protein sequence ID" value="KAG2320916.1"/>
    <property type="molecule type" value="Genomic_DNA"/>
</dbReference>
<evidence type="ECO:0000313" key="2">
    <source>
        <dbReference type="EMBL" id="KAG2320916.1"/>
    </source>
</evidence>
<gene>
    <name evidence="2" type="ORF">Bca52824_014129</name>
</gene>
<dbReference type="AlphaFoldDB" id="A0A8X7VZT1"/>
<protein>
    <submittedName>
        <fullName evidence="2">Uncharacterized protein</fullName>
    </submittedName>
</protein>
<proteinExistence type="predicted"/>
<feature type="compositionally biased region" description="Basic residues" evidence="1">
    <location>
        <begin position="330"/>
        <end position="339"/>
    </location>
</feature>
<evidence type="ECO:0000256" key="1">
    <source>
        <dbReference type="SAM" id="MobiDB-lite"/>
    </source>
</evidence>
<evidence type="ECO:0000313" key="3">
    <source>
        <dbReference type="Proteomes" id="UP000886595"/>
    </source>
</evidence>
<sequence>MSTLENPSVGSYDVHRDYWRQVKESEGFDVENVSLPPNAGVVISGLMPYDCVRYSYPYPVLVNLYAKVGLHRYNMFKETNFQLDSLVKFNMLPTFLSSFRITLLAHDPAFGPLEKTFQVKVDEEKVNCLHIACTISRLKDEVIPKKPFVPPFHYAAKEDGFFKDELLADSFFNGELPDWPPDDALNDGKRFYLVKESEWQANDWISMYLELVICADGRLTEKVTSANFYMHVFSQLEILEVAIETGIEDVEPPNERLKATSANVYIKFKGLANVLTRRMIFESGEHVERKAVVRRVLDKHGDLTISGKFCGGQSTQKQPSMALQNGKKIQSCKKRPRSD</sequence>
<feature type="region of interest" description="Disordered" evidence="1">
    <location>
        <begin position="314"/>
        <end position="339"/>
    </location>
</feature>
<dbReference type="InterPro" id="IPR006462">
    <property type="entry name" value="MS5"/>
</dbReference>
<dbReference type="OrthoDB" id="1102630at2759"/>
<keyword evidence="3" id="KW-1185">Reference proteome</keyword>
<reference evidence="2 3" key="1">
    <citation type="submission" date="2020-02" db="EMBL/GenBank/DDBJ databases">
        <authorList>
            <person name="Ma Q."/>
            <person name="Huang Y."/>
            <person name="Song X."/>
            <person name="Pei D."/>
        </authorList>
    </citation>
    <scope>NUCLEOTIDE SEQUENCE [LARGE SCALE GENOMIC DNA]</scope>
    <source>
        <strain evidence="2">Sxm20200214</strain>
        <tissue evidence="2">Leaf</tissue>
    </source>
</reference>
<dbReference type="PANTHER" id="PTHR31260:SF35">
    <property type="entry name" value="MALECTIN-LIKE DOMAIN-CONTAINING PROTEIN"/>
    <property type="match status" value="1"/>
</dbReference>